<dbReference type="EMBL" id="BSYR01000024">
    <property type="protein sequence ID" value="GMI90813.1"/>
    <property type="molecule type" value="Genomic_DNA"/>
</dbReference>
<dbReference type="PANTHER" id="PTHR47481">
    <property type="match status" value="1"/>
</dbReference>
<accession>A0A9W7M7D3</accession>
<proteinExistence type="predicted"/>
<dbReference type="PANTHER" id="PTHR47481:SF22">
    <property type="entry name" value="RETROTRANSPOSON GAG DOMAIN-CONTAINING PROTEIN"/>
    <property type="match status" value="1"/>
</dbReference>
<dbReference type="Proteomes" id="UP001165190">
    <property type="component" value="Unassembled WGS sequence"/>
</dbReference>
<keyword evidence="2" id="KW-1185">Reference proteome</keyword>
<evidence type="ECO:0000313" key="2">
    <source>
        <dbReference type="Proteomes" id="UP001165190"/>
    </source>
</evidence>
<evidence type="ECO:0000313" key="1">
    <source>
        <dbReference type="EMBL" id="GMI90813.1"/>
    </source>
</evidence>
<gene>
    <name evidence="1" type="ORF">HRI_002750600</name>
</gene>
<comment type="caution">
    <text evidence="1">The sequence shown here is derived from an EMBL/GenBank/DDBJ whole genome shotgun (WGS) entry which is preliminary data.</text>
</comment>
<organism evidence="1 2">
    <name type="scientific">Hibiscus trionum</name>
    <name type="common">Flower of an hour</name>
    <dbReference type="NCBI Taxonomy" id="183268"/>
    <lineage>
        <taxon>Eukaryota</taxon>
        <taxon>Viridiplantae</taxon>
        <taxon>Streptophyta</taxon>
        <taxon>Embryophyta</taxon>
        <taxon>Tracheophyta</taxon>
        <taxon>Spermatophyta</taxon>
        <taxon>Magnoliopsida</taxon>
        <taxon>eudicotyledons</taxon>
        <taxon>Gunneridae</taxon>
        <taxon>Pentapetalae</taxon>
        <taxon>rosids</taxon>
        <taxon>malvids</taxon>
        <taxon>Malvales</taxon>
        <taxon>Malvaceae</taxon>
        <taxon>Malvoideae</taxon>
        <taxon>Hibiscus</taxon>
    </lineage>
</organism>
<dbReference type="OrthoDB" id="998461at2759"/>
<evidence type="ECO:0008006" key="3">
    <source>
        <dbReference type="Google" id="ProtNLM"/>
    </source>
</evidence>
<sequence length="111" mass="12253">MAGDNNLSNPFDPNNPLTLVTIHNSIKLNSANYLSWKTQIESILIDYNLFKFIDGSHPCPPKTVTANNTTSNNSAYQTWLRQDKLLFGALVGTISPNLVPLILQFDTSSDA</sequence>
<reference evidence="1" key="1">
    <citation type="submission" date="2023-05" db="EMBL/GenBank/DDBJ databases">
        <title>Genome and transcriptome analyses reveal genes involved in the formation of fine ridges on petal epidermal cells in Hibiscus trionum.</title>
        <authorList>
            <person name="Koshimizu S."/>
            <person name="Masuda S."/>
            <person name="Ishii T."/>
            <person name="Shirasu K."/>
            <person name="Hoshino A."/>
            <person name="Arita M."/>
        </authorList>
    </citation>
    <scope>NUCLEOTIDE SEQUENCE</scope>
    <source>
        <strain evidence="1">Hamamatsu line</strain>
    </source>
</reference>
<name>A0A9W7M7D3_HIBTR</name>
<protein>
    <recommendedName>
        <fullName evidence="3">Retrotransposon Copia-like N-terminal domain-containing protein</fullName>
    </recommendedName>
</protein>
<dbReference type="AlphaFoldDB" id="A0A9W7M7D3"/>